<evidence type="ECO:0000313" key="4">
    <source>
        <dbReference type="Proteomes" id="UP000499080"/>
    </source>
</evidence>
<accession>A0A4Y2L2P5</accession>
<gene>
    <name evidence="3" type="ORF">AVEN_142789_1</name>
</gene>
<keyword evidence="4" id="KW-1185">Reference proteome</keyword>
<sequence>MPKSSQLSNEEVSKILHLKLLCKTVKKISKLLNRSKSMIYRVLTRKTPYEPKLRSGRPRVTDIRSDRRIQRMDSSQKMSVPGIASASRL</sequence>
<dbReference type="AlphaFoldDB" id="A0A4Y2L2P5"/>
<organism evidence="3 4">
    <name type="scientific">Araneus ventricosus</name>
    <name type="common">Orbweaver spider</name>
    <name type="synonym">Epeira ventricosa</name>
    <dbReference type="NCBI Taxonomy" id="182803"/>
    <lineage>
        <taxon>Eukaryota</taxon>
        <taxon>Metazoa</taxon>
        <taxon>Ecdysozoa</taxon>
        <taxon>Arthropoda</taxon>
        <taxon>Chelicerata</taxon>
        <taxon>Arachnida</taxon>
        <taxon>Araneae</taxon>
        <taxon>Araneomorphae</taxon>
        <taxon>Entelegynae</taxon>
        <taxon>Araneoidea</taxon>
        <taxon>Araneidae</taxon>
        <taxon>Araneus</taxon>
    </lineage>
</organism>
<dbReference type="EMBL" id="BGPR01005271">
    <property type="protein sequence ID" value="GBN08530.1"/>
    <property type="molecule type" value="Genomic_DNA"/>
</dbReference>
<proteinExistence type="predicted"/>
<evidence type="ECO:0000256" key="1">
    <source>
        <dbReference type="SAM" id="MobiDB-lite"/>
    </source>
</evidence>
<evidence type="ECO:0000259" key="2">
    <source>
        <dbReference type="Pfam" id="PF13936"/>
    </source>
</evidence>
<dbReference type="Proteomes" id="UP000499080">
    <property type="component" value="Unassembled WGS sequence"/>
</dbReference>
<evidence type="ECO:0000313" key="3">
    <source>
        <dbReference type="EMBL" id="GBN08530.1"/>
    </source>
</evidence>
<dbReference type="Gene3D" id="1.10.10.60">
    <property type="entry name" value="Homeodomain-like"/>
    <property type="match status" value="1"/>
</dbReference>
<protein>
    <recommendedName>
        <fullName evidence="2">Transposase IS30-like HTH domain-containing protein</fullName>
    </recommendedName>
</protein>
<dbReference type="OrthoDB" id="25402at2759"/>
<reference evidence="3 4" key="1">
    <citation type="journal article" date="2019" name="Sci. Rep.">
        <title>Orb-weaving spider Araneus ventricosus genome elucidates the spidroin gene catalogue.</title>
        <authorList>
            <person name="Kono N."/>
            <person name="Nakamura H."/>
            <person name="Ohtoshi R."/>
            <person name="Moran D.A.P."/>
            <person name="Shinohara A."/>
            <person name="Yoshida Y."/>
            <person name="Fujiwara M."/>
            <person name="Mori M."/>
            <person name="Tomita M."/>
            <person name="Arakawa K."/>
        </authorList>
    </citation>
    <scope>NUCLEOTIDE SEQUENCE [LARGE SCALE GENOMIC DNA]</scope>
</reference>
<dbReference type="Pfam" id="PF13936">
    <property type="entry name" value="HTH_38"/>
    <property type="match status" value="1"/>
</dbReference>
<dbReference type="InterPro" id="IPR025246">
    <property type="entry name" value="IS30-like_HTH"/>
</dbReference>
<feature type="domain" description="Transposase IS30-like HTH" evidence="2">
    <location>
        <begin position="5"/>
        <end position="45"/>
    </location>
</feature>
<feature type="compositionally biased region" description="Basic and acidic residues" evidence="1">
    <location>
        <begin position="50"/>
        <end position="71"/>
    </location>
</feature>
<comment type="caution">
    <text evidence="3">The sequence shown here is derived from an EMBL/GenBank/DDBJ whole genome shotgun (WGS) entry which is preliminary data.</text>
</comment>
<feature type="region of interest" description="Disordered" evidence="1">
    <location>
        <begin position="50"/>
        <end position="89"/>
    </location>
</feature>
<name>A0A4Y2L2P5_ARAVE</name>